<name>A0A1B8A6I0_FUSPO</name>
<comment type="caution">
    <text evidence="4">The sequence shown here is derived from an EMBL/GenBank/DDBJ whole genome shotgun (WGS) entry which is preliminary data.</text>
</comment>
<keyword evidence="1" id="KW-0521">NADP</keyword>
<dbReference type="GO" id="GO:0016491">
    <property type="term" value="F:oxidoreductase activity"/>
    <property type="evidence" value="ECO:0007669"/>
    <property type="project" value="UniProtKB-KW"/>
</dbReference>
<protein>
    <recommendedName>
        <fullName evidence="3">NmrA-like domain-containing protein</fullName>
    </recommendedName>
</protein>
<accession>A0A1B8A6I0</accession>
<keyword evidence="2" id="KW-0560">Oxidoreductase</keyword>
<dbReference type="InterPro" id="IPR036291">
    <property type="entry name" value="NAD(P)-bd_dom_sf"/>
</dbReference>
<dbReference type="InterPro" id="IPR051609">
    <property type="entry name" value="NmrA/Isoflavone_reductase-like"/>
</dbReference>
<feature type="domain" description="NmrA-like" evidence="3">
    <location>
        <begin position="4"/>
        <end position="237"/>
    </location>
</feature>
<dbReference type="InterPro" id="IPR008030">
    <property type="entry name" value="NmrA-like"/>
</dbReference>
<dbReference type="STRING" id="36050.A0A1B8A6I0"/>
<evidence type="ECO:0000256" key="2">
    <source>
        <dbReference type="ARBA" id="ARBA00023002"/>
    </source>
</evidence>
<dbReference type="PANTHER" id="PTHR47706:SF9">
    <property type="entry name" value="NMRA-LIKE DOMAIN-CONTAINING PROTEIN-RELATED"/>
    <property type="match status" value="1"/>
</dbReference>
<dbReference type="PANTHER" id="PTHR47706">
    <property type="entry name" value="NMRA-LIKE FAMILY PROTEIN"/>
    <property type="match status" value="1"/>
</dbReference>
<evidence type="ECO:0000259" key="3">
    <source>
        <dbReference type="Pfam" id="PF05368"/>
    </source>
</evidence>
<dbReference type="OMA" id="TPYPENM"/>
<dbReference type="AlphaFoldDB" id="A0A1B8A6I0"/>
<dbReference type="Proteomes" id="UP000091967">
    <property type="component" value="Unassembled WGS sequence"/>
</dbReference>
<dbReference type="SUPFAM" id="SSF51735">
    <property type="entry name" value="NAD(P)-binding Rossmann-fold domains"/>
    <property type="match status" value="1"/>
</dbReference>
<organism evidence="4 5">
    <name type="scientific">Fusarium poae</name>
    <dbReference type="NCBI Taxonomy" id="36050"/>
    <lineage>
        <taxon>Eukaryota</taxon>
        <taxon>Fungi</taxon>
        <taxon>Dikarya</taxon>
        <taxon>Ascomycota</taxon>
        <taxon>Pezizomycotina</taxon>
        <taxon>Sordariomycetes</taxon>
        <taxon>Hypocreomycetidae</taxon>
        <taxon>Hypocreales</taxon>
        <taxon>Nectriaceae</taxon>
        <taxon>Fusarium</taxon>
    </lineage>
</organism>
<dbReference type="EMBL" id="LYXU01000115">
    <property type="protein sequence ID" value="OBS16094.1"/>
    <property type="molecule type" value="Genomic_DNA"/>
</dbReference>
<evidence type="ECO:0000313" key="5">
    <source>
        <dbReference type="Proteomes" id="UP000091967"/>
    </source>
</evidence>
<evidence type="ECO:0000256" key="1">
    <source>
        <dbReference type="ARBA" id="ARBA00022857"/>
    </source>
</evidence>
<sequence length="343" mass="38097">MLNVTIVGATGETGRSIVDGLLRSDLQCAITAITREESLQKPAAKEIEARGVKLVAANLRGPQEDLVKILTGVDVLISAIFFPAIHDEIPLAKAAKAAGVKRFVPCSFGTPCPPGVMMLRDTKEEMFNNVLRLGLPYTLIDVGWWYQLSLPRVASGRFDYALFNPVQFLLAGGEVPSALTDLRDVGMYVAKIISDERTLNKKVLAYTELKTQNEIFDLVEKKTGEKPEVIPNEIFDLVEKKTGEKPEVIPMSSDEIVSKLQEVISSDDGKIQITRGLFEYLRSWGVRGDNTPEFARYLGYLIADDLYPGFKGRTFESYVQEVVDGKARMVHKDLMAKLQQIKP</sequence>
<proteinExistence type="predicted"/>
<keyword evidence="5" id="KW-1185">Reference proteome</keyword>
<gene>
    <name evidence="4" type="ORF">FPOA_13173</name>
</gene>
<dbReference type="Pfam" id="PF05368">
    <property type="entry name" value="NmrA"/>
    <property type="match status" value="1"/>
</dbReference>
<reference evidence="4 5" key="1">
    <citation type="submission" date="2016-06" db="EMBL/GenBank/DDBJ databases">
        <title>Living apart together: crosstalk between the core and supernumerary genomes in a fungal plant pathogen.</title>
        <authorList>
            <person name="Vanheule A."/>
            <person name="Audenaert K."/>
            <person name="Warris S."/>
            <person name="Van De Geest H."/>
            <person name="Schijlen E."/>
            <person name="Hofte M."/>
            <person name="De Saeger S."/>
            <person name="Haesaert G."/>
            <person name="Waalwijk C."/>
            <person name="Van Der Lee T."/>
        </authorList>
    </citation>
    <scope>NUCLEOTIDE SEQUENCE [LARGE SCALE GENOMIC DNA]</scope>
    <source>
        <strain evidence="4 5">2516</strain>
    </source>
</reference>
<dbReference type="Gene3D" id="3.40.50.720">
    <property type="entry name" value="NAD(P)-binding Rossmann-like Domain"/>
    <property type="match status" value="1"/>
</dbReference>
<evidence type="ECO:0000313" key="4">
    <source>
        <dbReference type="EMBL" id="OBS16094.1"/>
    </source>
</evidence>